<feature type="compositionally biased region" description="Basic and acidic residues" evidence="2">
    <location>
        <begin position="12"/>
        <end position="23"/>
    </location>
</feature>
<accession>A0AAV2GS17</accession>
<evidence type="ECO:0000256" key="2">
    <source>
        <dbReference type="SAM" id="MobiDB-lite"/>
    </source>
</evidence>
<dbReference type="EMBL" id="OZ034822">
    <property type="protein sequence ID" value="CAL1413062.1"/>
    <property type="molecule type" value="Genomic_DNA"/>
</dbReference>
<feature type="coiled-coil region" evidence="1">
    <location>
        <begin position="89"/>
        <end position="127"/>
    </location>
</feature>
<dbReference type="AlphaFoldDB" id="A0AAV2GS17"/>
<reference evidence="3 4" key="1">
    <citation type="submission" date="2024-04" db="EMBL/GenBank/DDBJ databases">
        <authorList>
            <person name="Fracassetti M."/>
        </authorList>
    </citation>
    <scope>NUCLEOTIDE SEQUENCE [LARGE SCALE GENOMIC DNA]</scope>
</reference>
<evidence type="ECO:0000256" key="1">
    <source>
        <dbReference type="SAM" id="Coils"/>
    </source>
</evidence>
<keyword evidence="1" id="KW-0175">Coiled coil</keyword>
<dbReference type="Proteomes" id="UP001497516">
    <property type="component" value="Chromosome 9"/>
</dbReference>
<name>A0AAV2GS17_9ROSI</name>
<proteinExistence type="predicted"/>
<keyword evidence="4" id="KW-1185">Reference proteome</keyword>
<feature type="region of interest" description="Disordered" evidence="2">
    <location>
        <begin position="1"/>
        <end position="40"/>
    </location>
</feature>
<gene>
    <name evidence="3" type="ORF">LTRI10_LOCUS52315</name>
</gene>
<organism evidence="3 4">
    <name type="scientific">Linum trigynum</name>
    <dbReference type="NCBI Taxonomy" id="586398"/>
    <lineage>
        <taxon>Eukaryota</taxon>
        <taxon>Viridiplantae</taxon>
        <taxon>Streptophyta</taxon>
        <taxon>Embryophyta</taxon>
        <taxon>Tracheophyta</taxon>
        <taxon>Spermatophyta</taxon>
        <taxon>Magnoliopsida</taxon>
        <taxon>eudicotyledons</taxon>
        <taxon>Gunneridae</taxon>
        <taxon>Pentapetalae</taxon>
        <taxon>rosids</taxon>
        <taxon>fabids</taxon>
        <taxon>Malpighiales</taxon>
        <taxon>Linaceae</taxon>
        <taxon>Linum</taxon>
    </lineage>
</organism>
<evidence type="ECO:0000313" key="3">
    <source>
        <dbReference type="EMBL" id="CAL1413062.1"/>
    </source>
</evidence>
<sequence length="144" mass="14891">MAVTKSQKAAKKAAEEAAREKETATTAVTTRGSGDEGGPAAAVAAAAAAATAAAAAATAAVAAATAAARAGETVRVVDETGLEEIHIAMGELQITVKRLMVEREIAEERRREEMDEIRRALSKLTRDPEARQGNPPGIETLIDL</sequence>
<evidence type="ECO:0000313" key="4">
    <source>
        <dbReference type="Proteomes" id="UP001497516"/>
    </source>
</evidence>
<protein>
    <submittedName>
        <fullName evidence="3">Uncharacterized protein</fullName>
    </submittedName>
</protein>